<dbReference type="AlphaFoldDB" id="A0A9J6F5C8"/>
<sequence length="298" mass="33250">MSDHTEAPRALAPPSLRPELHANRALAPPAASDDLPTGYDSRARMCCVSRHAPVYKATVRATEPDMWRVCRESCQEAVQRRRKGARGIARSSPLKAVFGRRAFGAFERRDGGLRGDARLLCLSVASRGLPCSTSSSPFFSSLTTIFVMELSLERGRRLKDDQRRATREERPDVCVLSCMAAFKDELDYVWWAGMLRWLSRGLRLARVLCLTASAKVAAAHDCRSSEAPLRDELPSCLWRMASIVQRVAPCEDLCLLRPVSLFSASAREIKGKPVEAYVFEGCGYEGEWSPVFVKRSWP</sequence>
<accession>A0A9J6F5C8</accession>
<dbReference type="Proteomes" id="UP000821866">
    <property type="component" value="Chromosome 1"/>
</dbReference>
<reference evidence="1" key="2">
    <citation type="submission" date="2021-09" db="EMBL/GenBank/DDBJ databases">
        <authorList>
            <person name="Jia N."/>
            <person name="Wang J."/>
            <person name="Shi W."/>
            <person name="Du L."/>
            <person name="Sun Y."/>
            <person name="Zhan W."/>
            <person name="Jiang J."/>
            <person name="Wang Q."/>
            <person name="Zhang B."/>
            <person name="Ji P."/>
            <person name="Sakyi L.B."/>
            <person name="Cui X."/>
            <person name="Yuan T."/>
            <person name="Jiang B."/>
            <person name="Yang W."/>
            <person name="Lam T.T.-Y."/>
            <person name="Chang Q."/>
            <person name="Ding S."/>
            <person name="Wang X."/>
            <person name="Zhu J."/>
            <person name="Ruan X."/>
            <person name="Zhao L."/>
            <person name="Wei J."/>
            <person name="Que T."/>
            <person name="Du C."/>
            <person name="Cheng J."/>
            <person name="Dai P."/>
            <person name="Han X."/>
            <person name="Huang E."/>
            <person name="Gao Y."/>
            <person name="Liu J."/>
            <person name="Shao H."/>
            <person name="Ye R."/>
            <person name="Li L."/>
            <person name="Wei W."/>
            <person name="Wang X."/>
            <person name="Wang C."/>
            <person name="Huo Q."/>
            <person name="Li W."/>
            <person name="Guo W."/>
            <person name="Chen H."/>
            <person name="Chen S."/>
            <person name="Zhou L."/>
            <person name="Zhou L."/>
            <person name="Ni X."/>
            <person name="Tian J."/>
            <person name="Zhou Y."/>
            <person name="Sheng Y."/>
            <person name="Liu T."/>
            <person name="Pan Y."/>
            <person name="Xia L."/>
            <person name="Li J."/>
            <person name="Zhao F."/>
            <person name="Cao W."/>
        </authorList>
    </citation>
    <scope>NUCLEOTIDE SEQUENCE</scope>
    <source>
        <strain evidence="1">Rmic-2018</strain>
        <tissue evidence="1">Larvae</tissue>
    </source>
</reference>
<keyword evidence="2" id="KW-1185">Reference proteome</keyword>
<protein>
    <submittedName>
        <fullName evidence="1">Uncharacterized protein</fullName>
    </submittedName>
</protein>
<organism evidence="1 2">
    <name type="scientific">Rhipicephalus microplus</name>
    <name type="common">Cattle tick</name>
    <name type="synonym">Boophilus microplus</name>
    <dbReference type="NCBI Taxonomy" id="6941"/>
    <lineage>
        <taxon>Eukaryota</taxon>
        <taxon>Metazoa</taxon>
        <taxon>Ecdysozoa</taxon>
        <taxon>Arthropoda</taxon>
        <taxon>Chelicerata</taxon>
        <taxon>Arachnida</taxon>
        <taxon>Acari</taxon>
        <taxon>Parasitiformes</taxon>
        <taxon>Ixodida</taxon>
        <taxon>Ixodoidea</taxon>
        <taxon>Ixodidae</taxon>
        <taxon>Rhipicephalinae</taxon>
        <taxon>Rhipicephalus</taxon>
        <taxon>Boophilus</taxon>
    </lineage>
</organism>
<proteinExistence type="predicted"/>
<comment type="caution">
    <text evidence="1">The sequence shown here is derived from an EMBL/GenBank/DDBJ whole genome shotgun (WGS) entry which is preliminary data.</text>
</comment>
<gene>
    <name evidence="1" type="ORF">HPB51_017505</name>
</gene>
<dbReference type="EMBL" id="JABSTU010000001">
    <property type="protein sequence ID" value="KAH8041703.1"/>
    <property type="molecule type" value="Genomic_DNA"/>
</dbReference>
<name>A0A9J6F5C8_RHIMP</name>
<reference evidence="1" key="1">
    <citation type="journal article" date="2020" name="Cell">
        <title>Large-Scale Comparative Analyses of Tick Genomes Elucidate Their Genetic Diversity and Vector Capacities.</title>
        <authorList>
            <consortium name="Tick Genome and Microbiome Consortium (TIGMIC)"/>
            <person name="Jia N."/>
            <person name="Wang J."/>
            <person name="Shi W."/>
            <person name="Du L."/>
            <person name="Sun Y."/>
            <person name="Zhan W."/>
            <person name="Jiang J.F."/>
            <person name="Wang Q."/>
            <person name="Zhang B."/>
            <person name="Ji P."/>
            <person name="Bell-Sakyi L."/>
            <person name="Cui X.M."/>
            <person name="Yuan T.T."/>
            <person name="Jiang B.G."/>
            <person name="Yang W.F."/>
            <person name="Lam T.T."/>
            <person name="Chang Q.C."/>
            <person name="Ding S.J."/>
            <person name="Wang X.J."/>
            <person name="Zhu J.G."/>
            <person name="Ruan X.D."/>
            <person name="Zhao L."/>
            <person name="Wei J.T."/>
            <person name="Ye R.Z."/>
            <person name="Que T.C."/>
            <person name="Du C.H."/>
            <person name="Zhou Y.H."/>
            <person name="Cheng J.X."/>
            <person name="Dai P.F."/>
            <person name="Guo W.B."/>
            <person name="Han X.H."/>
            <person name="Huang E.J."/>
            <person name="Li L.F."/>
            <person name="Wei W."/>
            <person name="Gao Y.C."/>
            <person name="Liu J.Z."/>
            <person name="Shao H.Z."/>
            <person name="Wang X."/>
            <person name="Wang C.C."/>
            <person name="Yang T.C."/>
            <person name="Huo Q.B."/>
            <person name="Li W."/>
            <person name="Chen H.Y."/>
            <person name="Chen S.E."/>
            <person name="Zhou L.G."/>
            <person name="Ni X.B."/>
            <person name="Tian J.H."/>
            <person name="Sheng Y."/>
            <person name="Liu T."/>
            <person name="Pan Y.S."/>
            <person name="Xia L.Y."/>
            <person name="Li J."/>
            <person name="Zhao F."/>
            <person name="Cao W.C."/>
        </authorList>
    </citation>
    <scope>NUCLEOTIDE SEQUENCE</scope>
    <source>
        <strain evidence="1">Rmic-2018</strain>
    </source>
</reference>
<evidence type="ECO:0000313" key="2">
    <source>
        <dbReference type="Proteomes" id="UP000821866"/>
    </source>
</evidence>
<evidence type="ECO:0000313" key="1">
    <source>
        <dbReference type="EMBL" id="KAH8041703.1"/>
    </source>
</evidence>